<feature type="transmembrane region" description="Helical" evidence="7">
    <location>
        <begin position="223"/>
        <end position="248"/>
    </location>
</feature>
<comment type="subcellular location">
    <subcellularLocation>
        <location evidence="1">Membrane</location>
        <topology evidence="1">Multi-pass membrane protein</topology>
    </subcellularLocation>
</comment>
<feature type="transmembrane region" description="Helical" evidence="7">
    <location>
        <begin position="56"/>
        <end position="76"/>
    </location>
</feature>
<proteinExistence type="inferred from homology"/>
<dbReference type="Pfam" id="PF01529">
    <property type="entry name" value="DHHC"/>
    <property type="match status" value="1"/>
</dbReference>
<dbReference type="PANTHER" id="PTHR12246">
    <property type="entry name" value="PALMITOYLTRANSFERASE ZDHHC16"/>
    <property type="match status" value="1"/>
</dbReference>
<dbReference type="AlphaFoldDB" id="A0A5J4Z474"/>
<name>A0A5J4Z474_PORPP</name>
<evidence type="ECO:0000256" key="4">
    <source>
        <dbReference type="ARBA" id="ARBA00022989"/>
    </source>
</evidence>
<keyword evidence="10" id="KW-1185">Reference proteome</keyword>
<organism evidence="9 10">
    <name type="scientific">Porphyridium purpureum</name>
    <name type="common">Red alga</name>
    <name type="synonym">Porphyridium cruentum</name>
    <dbReference type="NCBI Taxonomy" id="35688"/>
    <lineage>
        <taxon>Eukaryota</taxon>
        <taxon>Rhodophyta</taxon>
        <taxon>Bangiophyceae</taxon>
        <taxon>Porphyridiales</taxon>
        <taxon>Porphyridiaceae</taxon>
        <taxon>Porphyridium</taxon>
    </lineage>
</organism>
<evidence type="ECO:0000313" key="9">
    <source>
        <dbReference type="EMBL" id="KAA8498446.1"/>
    </source>
</evidence>
<comment type="similarity">
    <text evidence="7">Belongs to the DHHC palmitoyltransferase family.</text>
</comment>
<dbReference type="EC" id="2.3.1.225" evidence="7"/>
<protein>
    <recommendedName>
        <fullName evidence="7">Palmitoyltransferase</fullName>
        <ecNumber evidence="7">2.3.1.225</ecNumber>
    </recommendedName>
</protein>
<comment type="caution">
    <text evidence="9">The sequence shown here is derived from an EMBL/GenBank/DDBJ whole genome shotgun (WGS) entry which is preliminary data.</text>
</comment>
<sequence>MIMSDFCERPEAMQGESICFAVLVIGLVLVVGGTATLCLSSDPVAPWQSAVASRRWLAAVWGVIGMQFLCYFVTMLSHPGRVNEWEKDKEERPTQSLTLAGAPGAAPVLSALPAAAAAAASSGVQDTSHLPHDQVCKHCKVHKPPRAHHCSICERCVSRMDHHCGWVSNCIGMNNHKAFVLFLFYTVSACVLCGIVLVRFLAHLSKPKMHRLVSKRVVVACSFLVPVSSIIILVSTVFVGGLFGWNLYLIAVNQTTIENMKLSNPGKYKNVPVYDVGVQENVRQFCGASWLDCFTLLLPIRSSRRGSSSTGRVYSPV</sequence>
<keyword evidence="4 7" id="KW-1133">Transmembrane helix</keyword>
<gene>
    <name evidence="9" type="ORF">FVE85_6031</name>
</gene>
<comment type="domain">
    <text evidence="7">The DHHC domain is required for palmitoyltransferase activity.</text>
</comment>
<keyword evidence="2 7" id="KW-0808">Transferase</keyword>
<dbReference type="PROSITE" id="PS50216">
    <property type="entry name" value="DHHC"/>
    <property type="match status" value="1"/>
</dbReference>
<evidence type="ECO:0000256" key="5">
    <source>
        <dbReference type="ARBA" id="ARBA00023136"/>
    </source>
</evidence>
<evidence type="ECO:0000256" key="3">
    <source>
        <dbReference type="ARBA" id="ARBA00022692"/>
    </source>
</evidence>
<evidence type="ECO:0000256" key="2">
    <source>
        <dbReference type="ARBA" id="ARBA00022679"/>
    </source>
</evidence>
<evidence type="ECO:0000313" key="10">
    <source>
        <dbReference type="Proteomes" id="UP000324585"/>
    </source>
</evidence>
<feature type="domain" description="Palmitoyltransferase DHHC" evidence="8">
    <location>
        <begin position="132"/>
        <end position="261"/>
    </location>
</feature>
<dbReference type="GO" id="GO:0019706">
    <property type="term" value="F:protein-cysteine S-palmitoyltransferase activity"/>
    <property type="evidence" value="ECO:0007669"/>
    <property type="project" value="UniProtKB-EC"/>
</dbReference>
<dbReference type="InterPro" id="IPR001594">
    <property type="entry name" value="Palmitoyltrfase_DHHC"/>
</dbReference>
<comment type="catalytic activity">
    <reaction evidence="7">
        <text>L-cysteinyl-[protein] + hexadecanoyl-CoA = S-hexadecanoyl-L-cysteinyl-[protein] + CoA</text>
        <dbReference type="Rhea" id="RHEA:36683"/>
        <dbReference type="Rhea" id="RHEA-COMP:10131"/>
        <dbReference type="Rhea" id="RHEA-COMP:11032"/>
        <dbReference type="ChEBI" id="CHEBI:29950"/>
        <dbReference type="ChEBI" id="CHEBI:57287"/>
        <dbReference type="ChEBI" id="CHEBI:57379"/>
        <dbReference type="ChEBI" id="CHEBI:74151"/>
        <dbReference type="EC" id="2.3.1.225"/>
    </reaction>
</comment>
<keyword evidence="6 7" id="KW-0012">Acyltransferase</keyword>
<feature type="transmembrane region" description="Helical" evidence="7">
    <location>
        <begin position="182"/>
        <end position="202"/>
    </location>
</feature>
<dbReference type="EMBL" id="VRMN01000001">
    <property type="protein sequence ID" value="KAA8498446.1"/>
    <property type="molecule type" value="Genomic_DNA"/>
</dbReference>
<evidence type="ECO:0000259" key="8">
    <source>
        <dbReference type="Pfam" id="PF01529"/>
    </source>
</evidence>
<dbReference type="InterPro" id="IPR039859">
    <property type="entry name" value="PFA4/ZDH16/20/ERF2-like"/>
</dbReference>
<dbReference type="OrthoDB" id="5812at2759"/>
<evidence type="ECO:0000256" key="6">
    <source>
        <dbReference type="ARBA" id="ARBA00023315"/>
    </source>
</evidence>
<dbReference type="GO" id="GO:0016020">
    <property type="term" value="C:membrane"/>
    <property type="evidence" value="ECO:0007669"/>
    <property type="project" value="UniProtKB-SubCell"/>
</dbReference>
<keyword evidence="3 7" id="KW-0812">Transmembrane</keyword>
<evidence type="ECO:0000256" key="7">
    <source>
        <dbReference type="RuleBase" id="RU079119"/>
    </source>
</evidence>
<evidence type="ECO:0000256" key="1">
    <source>
        <dbReference type="ARBA" id="ARBA00004141"/>
    </source>
</evidence>
<accession>A0A5J4Z474</accession>
<dbReference type="Proteomes" id="UP000324585">
    <property type="component" value="Unassembled WGS sequence"/>
</dbReference>
<reference evidence="10" key="1">
    <citation type="journal article" date="2019" name="Nat. Commun.">
        <title>Expansion of phycobilisome linker gene families in mesophilic red algae.</title>
        <authorList>
            <person name="Lee J."/>
            <person name="Kim D."/>
            <person name="Bhattacharya D."/>
            <person name="Yoon H.S."/>
        </authorList>
    </citation>
    <scope>NUCLEOTIDE SEQUENCE [LARGE SCALE GENOMIC DNA]</scope>
    <source>
        <strain evidence="10">CCMP 1328</strain>
    </source>
</reference>
<keyword evidence="5 7" id="KW-0472">Membrane</keyword>